<protein>
    <submittedName>
        <fullName evidence="11">Oligopeptide transport system ATP-binding protein</fullName>
    </submittedName>
</protein>
<dbReference type="InterPro" id="IPR003593">
    <property type="entry name" value="AAA+_ATPase"/>
</dbReference>
<dbReference type="PANTHER" id="PTHR43297">
    <property type="entry name" value="OLIGOPEPTIDE TRANSPORT ATP-BINDING PROTEIN APPD"/>
    <property type="match status" value="1"/>
</dbReference>
<dbReference type="RefSeq" id="WP_091743751.1">
    <property type="nucleotide sequence ID" value="NZ_FODY01000002.1"/>
</dbReference>
<evidence type="ECO:0000256" key="5">
    <source>
        <dbReference type="ARBA" id="ARBA00022519"/>
    </source>
</evidence>
<dbReference type="CDD" id="cd03257">
    <property type="entry name" value="ABC_NikE_OppD_transporters"/>
    <property type="match status" value="1"/>
</dbReference>
<dbReference type="PROSITE" id="PS00211">
    <property type="entry name" value="ABC_TRANSPORTER_1"/>
    <property type="match status" value="1"/>
</dbReference>
<keyword evidence="6" id="KW-0547">Nucleotide-binding</keyword>
<dbReference type="NCBIfam" id="TIGR01727">
    <property type="entry name" value="oligo_HPY"/>
    <property type="match status" value="1"/>
</dbReference>
<organism evidence="11 12">
    <name type="scientific">Propionispora vibrioides</name>
    <dbReference type="NCBI Taxonomy" id="112903"/>
    <lineage>
        <taxon>Bacteria</taxon>
        <taxon>Bacillati</taxon>
        <taxon>Bacillota</taxon>
        <taxon>Negativicutes</taxon>
        <taxon>Selenomonadales</taxon>
        <taxon>Sporomusaceae</taxon>
        <taxon>Propionispora</taxon>
    </lineage>
</organism>
<sequence length="331" mass="35988">MQPLLTIDNLAVAFDTYAGQVQAVRGISFTMLPGEAVGLVGESGCGKSVTAHAIMQLITRPPGRYASGKIDFAGTDLLQLPETALEKIRGNTISMIFQDPMTSLNPVLTVGRQIAEALELHQKLSKRQAAERVVELLELVGIPAAQERSRNYPHQFSGGMRQRAMIAMALACNPRLLLADEPTTALDVTLQAQILDLLKELQVKFNTAILFISHDLGAVAELCSQVHVMYAGKIVESAATADLFANPQHPYTKGLLAAVPRLDSDEKMPLAIIDGQPPNLLQPPTGCPFHPRCPQAMQICTEDYPETIKLHAKHSLACWLQHPAAPKPDRE</sequence>
<dbReference type="InterPro" id="IPR003439">
    <property type="entry name" value="ABC_transporter-like_ATP-bd"/>
</dbReference>
<dbReference type="GO" id="GO:0005524">
    <property type="term" value="F:ATP binding"/>
    <property type="evidence" value="ECO:0007669"/>
    <property type="project" value="UniProtKB-KW"/>
</dbReference>
<dbReference type="Gene3D" id="3.40.50.300">
    <property type="entry name" value="P-loop containing nucleotide triphosphate hydrolases"/>
    <property type="match status" value="1"/>
</dbReference>
<evidence type="ECO:0000256" key="6">
    <source>
        <dbReference type="ARBA" id="ARBA00022741"/>
    </source>
</evidence>
<dbReference type="SUPFAM" id="SSF52540">
    <property type="entry name" value="P-loop containing nucleoside triphosphate hydrolases"/>
    <property type="match status" value="1"/>
</dbReference>
<evidence type="ECO:0000256" key="3">
    <source>
        <dbReference type="ARBA" id="ARBA00022448"/>
    </source>
</evidence>
<keyword evidence="3" id="KW-0813">Transport</keyword>
<dbReference type="InterPro" id="IPR013563">
    <property type="entry name" value="Oligopep_ABC_C"/>
</dbReference>
<dbReference type="PROSITE" id="PS50893">
    <property type="entry name" value="ABC_TRANSPORTER_2"/>
    <property type="match status" value="1"/>
</dbReference>
<evidence type="ECO:0000313" key="11">
    <source>
        <dbReference type="EMBL" id="SEO43402.1"/>
    </source>
</evidence>
<dbReference type="OrthoDB" id="9806285at2"/>
<keyword evidence="8" id="KW-1278">Translocase</keyword>
<evidence type="ECO:0000256" key="7">
    <source>
        <dbReference type="ARBA" id="ARBA00022840"/>
    </source>
</evidence>
<comment type="subcellular location">
    <subcellularLocation>
        <location evidence="1">Cell membrane</location>
        <topology evidence="1">Peripheral membrane protein</topology>
    </subcellularLocation>
</comment>
<dbReference type="STRING" id="112903.SAMN04490178_10231"/>
<dbReference type="EMBL" id="FODY01000002">
    <property type="protein sequence ID" value="SEO43402.1"/>
    <property type="molecule type" value="Genomic_DNA"/>
</dbReference>
<dbReference type="GO" id="GO:0016887">
    <property type="term" value="F:ATP hydrolysis activity"/>
    <property type="evidence" value="ECO:0007669"/>
    <property type="project" value="InterPro"/>
</dbReference>
<evidence type="ECO:0000256" key="8">
    <source>
        <dbReference type="ARBA" id="ARBA00022967"/>
    </source>
</evidence>
<dbReference type="InterPro" id="IPR027417">
    <property type="entry name" value="P-loop_NTPase"/>
</dbReference>
<keyword evidence="7 11" id="KW-0067">ATP-binding</keyword>
<evidence type="ECO:0000256" key="1">
    <source>
        <dbReference type="ARBA" id="ARBA00004202"/>
    </source>
</evidence>
<keyword evidence="5" id="KW-0997">Cell inner membrane</keyword>
<dbReference type="SMART" id="SM00382">
    <property type="entry name" value="AAA"/>
    <property type="match status" value="1"/>
</dbReference>
<evidence type="ECO:0000256" key="4">
    <source>
        <dbReference type="ARBA" id="ARBA00022475"/>
    </source>
</evidence>
<keyword evidence="4" id="KW-1003">Cell membrane</keyword>
<feature type="domain" description="ABC transporter" evidence="10">
    <location>
        <begin position="5"/>
        <end position="256"/>
    </location>
</feature>
<dbReference type="Proteomes" id="UP000198847">
    <property type="component" value="Unassembled WGS sequence"/>
</dbReference>
<comment type="similarity">
    <text evidence="2">Belongs to the ABC transporter superfamily.</text>
</comment>
<dbReference type="GO" id="GO:0015833">
    <property type="term" value="P:peptide transport"/>
    <property type="evidence" value="ECO:0007669"/>
    <property type="project" value="InterPro"/>
</dbReference>
<evidence type="ECO:0000256" key="9">
    <source>
        <dbReference type="ARBA" id="ARBA00023136"/>
    </source>
</evidence>
<accession>A0A1H8PN44</accession>
<gene>
    <name evidence="11" type="ORF">SAMN04490178_10231</name>
</gene>
<name>A0A1H8PN44_9FIRM</name>
<keyword evidence="12" id="KW-1185">Reference proteome</keyword>
<evidence type="ECO:0000259" key="10">
    <source>
        <dbReference type="PROSITE" id="PS50893"/>
    </source>
</evidence>
<dbReference type="Pfam" id="PF08352">
    <property type="entry name" value="oligo_HPY"/>
    <property type="match status" value="1"/>
</dbReference>
<proteinExistence type="inferred from homology"/>
<dbReference type="InterPro" id="IPR017871">
    <property type="entry name" value="ABC_transporter-like_CS"/>
</dbReference>
<dbReference type="GO" id="GO:0005886">
    <property type="term" value="C:plasma membrane"/>
    <property type="evidence" value="ECO:0007669"/>
    <property type="project" value="UniProtKB-SubCell"/>
</dbReference>
<evidence type="ECO:0000256" key="2">
    <source>
        <dbReference type="ARBA" id="ARBA00005417"/>
    </source>
</evidence>
<dbReference type="InterPro" id="IPR050388">
    <property type="entry name" value="ABC_Ni/Peptide_Import"/>
</dbReference>
<dbReference type="PANTHER" id="PTHR43297:SF14">
    <property type="entry name" value="ATPASE AAA-TYPE CORE DOMAIN-CONTAINING PROTEIN"/>
    <property type="match status" value="1"/>
</dbReference>
<dbReference type="FunFam" id="3.40.50.300:FF:000016">
    <property type="entry name" value="Oligopeptide ABC transporter ATP-binding component"/>
    <property type="match status" value="1"/>
</dbReference>
<evidence type="ECO:0000313" key="12">
    <source>
        <dbReference type="Proteomes" id="UP000198847"/>
    </source>
</evidence>
<keyword evidence="9" id="KW-0472">Membrane</keyword>
<dbReference type="Pfam" id="PF00005">
    <property type="entry name" value="ABC_tran"/>
    <property type="match status" value="1"/>
</dbReference>
<reference evidence="11 12" key="1">
    <citation type="submission" date="2016-10" db="EMBL/GenBank/DDBJ databases">
        <authorList>
            <person name="de Groot N.N."/>
        </authorList>
    </citation>
    <scope>NUCLEOTIDE SEQUENCE [LARGE SCALE GENOMIC DNA]</scope>
    <source>
        <strain evidence="11 12">DSM 13305</strain>
    </source>
</reference>
<dbReference type="AlphaFoldDB" id="A0A1H8PN44"/>